<dbReference type="HOGENOM" id="CLU_2804011_0_0_5"/>
<dbReference type="STRING" id="1245469.S58_16300"/>
<dbReference type="AlphaFoldDB" id="M4Z2X1"/>
<dbReference type="KEGG" id="aol:S58_16300"/>
<dbReference type="OrthoDB" id="8255616at2"/>
<evidence type="ECO:0000313" key="2">
    <source>
        <dbReference type="Proteomes" id="UP000011841"/>
    </source>
</evidence>
<name>M4Z2X1_9BRAD</name>
<gene>
    <name evidence="1" type="ORF">S58_16300</name>
</gene>
<reference evidence="1 2" key="1">
    <citation type="journal article" date="2013" name="Appl. Environ. Microbiol.">
        <title>Genome analysis suggests that the soil oligotrophic bacterium Agromonas oligotrophica (Bradyrhizobium oligotrophicum) is a nitrogen-fixing symbiont of Aeschynomene indica.</title>
        <authorList>
            <person name="Okubo T."/>
            <person name="Fukushima S."/>
            <person name="Itakura M."/>
            <person name="Oshima K."/>
            <person name="Longtonglang A."/>
            <person name="Teaumroong N."/>
            <person name="Mitsui H."/>
            <person name="Hattori M."/>
            <person name="Hattori R."/>
            <person name="Hattori T."/>
            <person name="Minamisawa K."/>
        </authorList>
    </citation>
    <scope>NUCLEOTIDE SEQUENCE [LARGE SCALE GENOMIC DNA]</scope>
    <source>
        <strain evidence="1 2">S58</strain>
    </source>
</reference>
<dbReference type="PATRIC" id="fig|1245469.3.peg.1668"/>
<dbReference type="RefSeq" id="WP_015664767.1">
    <property type="nucleotide sequence ID" value="NC_020453.1"/>
</dbReference>
<dbReference type="eggNOG" id="ENOG50314FM">
    <property type="taxonomic scope" value="Bacteria"/>
</dbReference>
<dbReference type="Proteomes" id="UP000011841">
    <property type="component" value="Chromosome"/>
</dbReference>
<accession>M4Z2X1</accession>
<organism evidence="1 2">
    <name type="scientific">Bradyrhizobium oligotrophicum S58</name>
    <dbReference type="NCBI Taxonomy" id="1245469"/>
    <lineage>
        <taxon>Bacteria</taxon>
        <taxon>Pseudomonadati</taxon>
        <taxon>Pseudomonadota</taxon>
        <taxon>Alphaproteobacteria</taxon>
        <taxon>Hyphomicrobiales</taxon>
        <taxon>Nitrobacteraceae</taxon>
        <taxon>Bradyrhizobium</taxon>
    </lineage>
</organism>
<sequence>MSSIDPTTAQMITAAVSRGAKPDADSVSYALLDARFRSFEITMRLDDVIAGVRKVRATFTVPTLDVA</sequence>
<keyword evidence="2" id="KW-1185">Reference proteome</keyword>
<dbReference type="EMBL" id="AP012603">
    <property type="protein sequence ID" value="BAM87638.1"/>
    <property type="molecule type" value="Genomic_DNA"/>
</dbReference>
<dbReference type="GeneID" id="301815567"/>
<protein>
    <submittedName>
        <fullName evidence="1">Uncharacterized protein</fullName>
    </submittedName>
</protein>
<proteinExistence type="predicted"/>
<evidence type="ECO:0000313" key="1">
    <source>
        <dbReference type="EMBL" id="BAM87638.1"/>
    </source>
</evidence>